<evidence type="ECO:0008006" key="3">
    <source>
        <dbReference type="Google" id="ProtNLM"/>
    </source>
</evidence>
<dbReference type="OrthoDB" id="1263265at2"/>
<organism evidence="1 2">
    <name type="scientific">Pacificibacter marinus</name>
    <dbReference type="NCBI Taxonomy" id="658057"/>
    <lineage>
        <taxon>Bacteria</taxon>
        <taxon>Pseudomonadati</taxon>
        <taxon>Pseudomonadota</taxon>
        <taxon>Alphaproteobacteria</taxon>
        <taxon>Rhodobacterales</taxon>
        <taxon>Roseobacteraceae</taxon>
        <taxon>Pacificibacter</taxon>
    </lineage>
</organism>
<gene>
    <name evidence="1" type="ORF">PAM7971_02027</name>
</gene>
<dbReference type="AlphaFoldDB" id="A0A1Y5SKC9"/>
<dbReference type="Gene3D" id="6.10.280.50">
    <property type="match status" value="1"/>
</dbReference>
<dbReference type="STRING" id="658057.SAMN04488032_10450"/>
<dbReference type="RefSeq" id="WP_085849153.1">
    <property type="nucleotide sequence ID" value="NZ_FNZV01000004.1"/>
</dbReference>
<evidence type="ECO:0000313" key="1">
    <source>
        <dbReference type="EMBL" id="SLN42455.1"/>
    </source>
</evidence>
<protein>
    <recommendedName>
        <fullName evidence="3">DUF465 domain-containing protein</fullName>
    </recommendedName>
</protein>
<proteinExistence type="predicted"/>
<evidence type="ECO:0000313" key="2">
    <source>
        <dbReference type="Proteomes" id="UP000193307"/>
    </source>
</evidence>
<reference evidence="1 2" key="1">
    <citation type="submission" date="2017-03" db="EMBL/GenBank/DDBJ databases">
        <authorList>
            <person name="Afonso C.L."/>
            <person name="Miller P.J."/>
            <person name="Scott M.A."/>
            <person name="Spackman E."/>
            <person name="Goraichik I."/>
            <person name="Dimitrov K.M."/>
            <person name="Suarez D.L."/>
            <person name="Swayne D.E."/>
        </authorList>
    </citation>
    <scope>NUCLEOTIDE SEQUENCE [LARGE SCALE GENOMIC DNA]</scope>
    <source>
        <strain evidence="1 2">CECT 7971</strain>
    </source>
</reference>
<accession>A0A1Y5SKC9</accession>
<name>A0A1Y5SKC9_9RHOB</name>
<dbReference type="EMBL" id="FWFW01000005">
    <property type="protein sequence ID" value="SLN42455.1"/>
    <property type="molecule type" value="Genomic_DNA"/>
</dbReference>
<dbReference type="InterPro" id="IPR038444">
    <property type="entry name" value="DUF465_sf"/>
</dbReference>
<sequence>MSNTPHELSADFPELADKISAMKMSDTHFARLLEEYHALNRQVHRAETDVEPMDDLAQAELRKSRMALKDELYQMLTAAA</sequence>
<keyword evidence="2" id="KW-1185">Reference proteome</keyword>
<dbReference type="Pfam" id="PF04325">
    <property type="entry name" value="DUF465"/>
    <property type="match status" value="1"/>
</dbReference>
<dbReference type="InterPro" id="IPR007420">
    <property type="entry name" value="DUF465"/>
</dbReference>
<dbReference type="Proteomes" id="UP000193307">
    <property type="component" value="Unassembled WGS sequence"/>
</dbReference>